<feature type="region of interest" description="Disordered" evidence="2">
    <location>
        <begin position="157"/>
        <end position="176"/>
    </location>
</feature>
<proteinExistence type="predicted"/>
<protein>
    <recommendedName>
        <fullName evidence="3">ProQ/FinO domain-containing protein</fullName>
    </recommendedName>
</protein>
<dbReference type="AlphaFoldDB" id="A0A4Q1DIM9"/>
<sequence>MMENKSRTLKKILVPGENGLVRPKKKSHKKPVPKVKKLDLKDIRKHQRRLVKYWPDLYRNGRILPVAIGIREAMLNDLRARGIEVNPKRIASALSSALNTENYQRRVLFMKHRYGLDGKPVALITDQEREYAYQKLVGKMAERKRTAPRHGFWKEKKTFRKKTKGPVNTVKPTPSC</sequence>
<accession>A0A4Q1DIM9</accession>
<feature type="domain" description="ProQ/FinO" evidence="3">
    <location>
        <begin position="48"/>
        <end position="145"/>
    </location>
</feature>
<dbReference type="RefSeq" id="WP_000970450.1">
    <property type="nucleotide sequence ID" value="NZ_MXLS01000021.1"/>
</dbReference>
<reference evidence="4" key="1">
    <citation type="submission" date="2019-01" db="EMBL/GenBank/DDBJ databases">
        <title>Whole genome sequencing of Salmonella enterica.</title>
        <authorList>
            <person name="Cao G."/>
        </authorList>
    </citation>
    <scope>NUCLEOTIDE SEQUENCE [LARGE SCALE GENOMIC DNA]</scope>
    <source>
        <strain evidence="4">CFSAN074594</strain>
    </source>
</reference>
<evidence type="ECO:0000259" key="3">
    <source>
        <dbReference type="Pfam" id="PF04352"/>
    </source>
</evidence>
<dbReference type="InterPro" id="IPR036442">
    <property type="entry name" value="ProQ/FinO_sf"/>
</dbReference>
<dbReference type="Gene3D" id="1.10.1710.10">
    <property type="entry name" value="ProQ/FinO domain"/>
    <property type="match status" value="1"/>
</dbReference>
<evidence type="ECO:0000256" key="2">
    <source>
        <dbReference type="SAM" id="MobiDB-lite"/>
    </source>
</evidence>
<dbReference type="EMBL" id="SDIQ01000044">
    <property type="protein sequence ID" value="RXL17181.1"/>
    <property type="molecule type" value="Genomic_DNA"/>
</dbReference>
<organism evidence="4">
    <name type="scientific">Salmonella enterica</name>
    <name type="common">Salmonella choleraesuis</name>
    <dbReference type="NCBI Taxonomy" id="28901"/>
    <lineage>
        <taxon>Bacteria</taxon>
        <taxon>Pseudomonadati</taxon>
        <taxon>Pseudomonadota</taxon>
        <taxon>Gammaproteobacteria</taxon>
        <taxon>Enterobacterales</taxon>
        <taxon>Enterobacteriaceae</taxon>
        <taxon>Salmonella</taxon>
    </lineage>
</organism>
<dbReference type="Proteomes" id="UP000839536">
    <property type="component" value="Unassembled WGS sequence"/>
</dbReference>
<dbReference type="SUPFAM" id="SSF48657">
    <property type="entry name" value="FinO-like"/>
    <property type="match status" value="1"/>
</dbReference>
<dbReference type="Pfam" id="PF04352">
    <property type="entry name" value="ProQ"/>
    <property type="match status" value="1"/>
</dbReference>
<keyword evidence="1" id="KW-0694">RNA-binding</keyword>
<dbReference type="InterPro" id="IPR016103">
    <property type="entry name" value="ProQ/FinO"/>
</dbReference>
<evidence type="ECO:0000313" key="4">
    <source>
        <dbReference type="EMBL" id="RXL17181.1"/>
    </source>
</evidence>
<evidence type="ECO:0000256" key="1">
    <source>
        <dbReference type="ARBA" id="ARBA00022884"/>
    </source>
</evidence>
<comment type="caution">
    <text evidence="4">The sequence shown here is derived from an EMBL/GenBank/DDBJ whole genome shotgun (WGS) entry which is preliminary data.</text>
</comment>
<gene>
    <name evidence="4" type="ORF">EKD96_21290</name>
</gene>
<dbReference type="GO" id="GO:0003723">
    <property type="term" value="F:RNA binding"/>
    <property type="evidence" value="ECO:0007669"/>
    <property type="project" value="UniProtKB-KW"/>
</dbReference>
<name>A0A4Q1DIM9_SALER</name>